<feature type="transmembrane region" description="Helical" evidence="1">
    <location>
        <begin position="158"/>
        <end position="180"/>
    </location>
</feature>
<reference evidence="3" key="1">
    <citation type="journal article" date="2019" name="Int. J. Syst. Evol. Microbiol.">
        <title>The Global Catalogue of Microorganisms (GCM) 10K type strain sequencing project: providing services to taxonomists for standard genome sequencing and annotation.</title>
        <authorList>
            <consortium name="The Broad Institute Genomics Platform"/>
            <consortium name="The Broad Institute Genome Sequencing Center for Infectious Disease"/>
            <person name="Wu L."/>
            <person name="Ma J."/>
        </authorList>
    </citation>
    <scope>NUCLEOTIDE SEQUENCE [LARGE SCALE GENOMIC DNA]</scope>
    <source>
        <strain evidence="3">JCM 17304</strain>
    </source>
</reference>
<keyword evidence="1" id="KW-0472">Membrane</keyword>
<dbReference type="EMBL" id="BAABDM010000002">
    <property type="protein sequence ID" value="GAA4092590.1"/>
    <property type="molecule type" value="Genomic_DNA"/>
</dbReference>
<gene>
    <name evidence="2" type="ORF">GCM10022414_15200</name>
</gene>
<keyword evidence="3" id="KW-1185">Reference proteome</keyword>
<dbReference type="RefSeq" id="WP_344934219.1">
    <property type="nucleotide sequence ID" value="NZ_BAABDM010000002.1"/>
</dbReference>
<feature type="transmembrane region" description="Helical" evidence="1">
    <location>
        <begin position="7"/>
        <end position="26"/>
    </location>
</feature>
<sequence length="237" mass="25134">MQGIAEIVVLTAGAGACIPLGGYIASRTRIKQQWLAREFRHAIIALGAGILLGAVAMVLVPEALQHLHFAPWSTLLLLGGGLLFYGLERFLDIHRHSAPQFTGMLLDFLPESLALGGLAAAGADATVLLALLIGLQNLPEGFNAYKELREAKYPSNKVLMLMLALVPLGPAVGLVGYYFLGDLPQTLGAILLVASGGILYLIFQDIAPQVQLRKHRAPPLAAVIGFALAMLGSMLSH</sequence>
<evidence type="ECO:0000313" key="2">
    <source>
        <dbReference type="EMBL" id="GAA4092590.1"/>
    </source>
</evidence>
<name>A0ABP7WNB2_9GAMM</name>
<feature type="transmembrane region" description="Helical" evidence="1">
    <location>
        <begin position="113"/>
        <end position="138"/>
    </location>
</feature>
<accession>A0ABP7WNB2</accession>
<evidence type="ECO:0000313" key="3">
    <source>
        <dbReference type="Proteomes" id="UP001500392"/>
    </source>
</evidence>
<feature type="transmembrane region" description="Helical" evidence="1">
    <location>
        <begin position="67"/>
        <end position="87"/>
    </location>
</feature>
<keyword evidence="1" id="KW-1133">Transmembrane helix</keyword>
<dbReference type="Proteomes" id="UP001500392">
    <property type="component" value="Unassembled WGS sequence"/>
</dbReference>
<feature type="transmembrane region" description="Helical" evidence="1">
    <location>
        <begin position="41"/>
        <end position="60"/>
    </location>
</feature>
<comment type="caution">
    <text evidence="2">The sequence shown here is derived from an EMBL/GenBank/DDBJ whole genome shotgun (WGS) entry which is preliminary data.</text>
</comment>
<proteinExistence type="predicted"/>
<feature type="transmembrane region" description="Helical" evidence="1">
    <location>
        <begin position="186"/>
        <end position="203"/>
    </location>
</feature>
<keyword evidence="1" id="KW-0812">Transmembrane</keyword>
<feature type="transmembrane region" description="Helical" evidence="1">
    <location>
        <begin position="215"/>
        <end position="235"/>
    </location>
</feature>
<evidence type="ECO:0000256" key="1">
    <source>
        <dbReference type="SAM" id="Phobius"/>
    </source>
</evidence>
<protein>
    <submittedName>
        <fullName evidence="2">Divalent cation transporter</fullName>
    </submittedName>
</protein>
<organism evidence="2 3">
    <name type="scientific">Zhongshania borealis</name>
    <dbReference type="NCBI Taxonomy" id="889488"/>
    <lineage>
        <taxon>Bacteria</taxon>
        <taxon>Pseudomonadati</taxon>
        <taxon>Pseudomonadota</taxon>
        <taxon>Gammaproteobacteria</taxon>
        <taxon>Cellvibrionales</taxon>
        <taxon>Spongiibacteraceae</taxon>
        <taxon>Zhongshania</taxon>
    </lineage>
</organism>